<dbReference type="AlphaFoldDB" id="A0A0D0BJ65"/>
<dbReference type="HOGENOM" id="CLU_2454948_0_0_1"/>
<keyword evidence="3" id="KW-1185">Reference proteome</keyword>
<feature type="transmembrane region" description="Helical" evidence="1">
    <location>
        <begin position="48"/>
        <end position="66"/>
    </location>
</feature>
<dbReference type="Proteomes" id="UP000053593">
    <property type="component" value="Unassembled WGS sequence"/>
</dbReference>
<evidence type="ECO:0000313" key="3">
    <source>
        <dbReference type="Proteomes" id="UP000053593"/>
    </source>
</evidence>
<keyword evidence="1" id="KW-0812">Transmembrane</keyword>
<sequence>MSLASIFLLPRLIMVIVECILYGIYIVLFGLAVWILPRKFDTPSVKRFFFPAIVILFFFATISLAFDLMAEVYVTLFIIPPSWVIKTGT</sequence>
<name>A0A0D0BJ65_9AGAR</name>
<reference evidence="2 3" key="1">
    <citation type="submission" date="2014-04" db="EMBL/GenBank/DDBJ databases">
        <title>Evolutionary Origins and Diversification of the Mycorrhizal Mutualists.</title>
        <authorList>
            <consortium name="DOE Joint Genome Institute"/>
            <consortium name="Mycorrhizal Genomics Consortium"/>
            <person name="Kohler A."/>
            <person name="Kuo A."/>
            <person name="Nagy L.G."/>
            <person name="Floudas D."/>
            <person name="Copeland A."/>
            <person name="Barry K.W."/>
            <person name="Cichocki N."/>
            <person name="Veneault-Fourrey C."/>
            <person name="LaButti K."/>
            <person name="Lindquist E.A."/>
            <person name="Lipzen A."/>
            <person name="Lundell T."/>
            <person name="Morin E."/>
            <person name="Murat C."/>
            <person name="Riley R."/>
            <person name="Ohm R."/>
            <person name="Sun H."/>
            <person name="Tunlid A."/>
            <person name="Henrissat B."/>
            <person name="Grigoriev I.V."/>
            <person name="Hibbett D.S."/>
            <person name="Martin F."/>
        </authorList>
    </citation>
    <scope>NUCLEOTIDE SEQUENCE [LARGE SCALE GENOMIC DNA]</scope>
    <source>
        <strain evidence="2 3">FD-317 M1</strain>
    </source>
</reference>
<evidence type="ECO:0000256" key="1">
    <source>
        <dbReference type="SAM" id="Phobius"/>
    </source>
</evidence>
<accession>A0A0D0BJ65</accession>
<protein>
    <submittedName>
        <fullName evidence="2">Uncharacterized protein</fullName>
    </submittedName>
</protein>
<evidence type="ECO:0000313" key="2">
    <source>
        <dbReference type="EMBL" id="KIK64225.1"/>
    </source>
</evidence>
<proteinExistence type="predicted"/>
<organism evidence="2 3">
    <name type="scientific">Collybiopsis luxurians FD-317 M1</name>
    <dbReference type="NCBI Taxonomy" id="944289"/>
    <lineage>
        <taxon>Eukaryota</taxon>
        <taxon>Fungi</taxon>
        <taxon>Dikarya</taxon>
        <taxon>Basidiomycota</taxon>
        <taxon>Agaricomycotina</taxon>
        <taxon>Agaricomycetes</taxon>
        <taxon>Agaricomycetidae</taxon>
        <taxon>Agaricales</taxon>
        <taxon>Marasmiineae</taxon>
        <taxon>Omphalotaceae</taxon>
        <taxon>Collybiopsis</taxon>
        <taxon>Collybiopsis luxurians</taxon>
    </lineage>
</organism>
<keyword evidence="1" id="KW-1133">Transmembrane helix</keyword>
<keyword evidence="1" id="KW-0472">Membrane</keyword>
<feature type="transmembrane region" description="Helical" evidence="1">
    <location>
        <begin position="12"/>
        <end position="36"/>
    </location>
</feature>
<dbReference type="EMBL" id="KN834762">
    <property type="protein sequence ID" value="KIK64225.1"/>
    <property type="molecule type" value="Genomic_DNA"/>
</dbReference>
<gene>
    <name evidence="2" type="ORF">GYMLUDRAFT_241410</name>
</gene>